<organism evidence="1 2">
    <name type="scientific">Dactylosporangium aurantiacum</name>
    <dbReference type="NCBI Taxonomy" id="35754"/>
    <lineage>
        <taxon>Bacteria</taxon>
        <taxon>Bacillati</taxon>
        <taxon>Actinomycetota</taxon>
        <taxon>Actinomycetes</taxon>
        <taxon>Micromonosporales</taxon>
        <taxon>Micromonosporaceae</taxon>
        <taxon>Dactylosporangium</taxon>
    </lineage>
</organism>
<dbReference type="AlphaFoldDB" id="A0A9Q9IEA5"/>
<dbReference type="Proteomes" id="UP001058003">
    <property type="component" value="Chromosome"/>
</dbReference>
<evidence type="ECO:0008006" key="3">
    <source>
        <dbReference type="Google" id="ProtNLM"/>
    </source>
</evidence>
<gene>
    <name evidence="1" type="ORF">Daura_38305</name>
</gene>
<evidence type="ECO:0000313" key="1">
    <source>
        <dbReference type="EMBL" id="UWZ52462.1"/>
    </source>
</evidence>
<sequence length="352" mass="38504">MRIDPIFFNAGRWGLDYTPEQGQWSDKHVKPMIEKIGAVLPGGQNPHPVMYIDAASNDAANLPPDIRRAWLHGERLFDKPVGSRNADNQHNGATRAVPFCGALGAWLATVPQTNPFFAIIDSNECHHLSVPLAAWAFSATPAGRAKIVVNFDAHNDIRSNTVVTDPLRCDNWGMYVLRQVGEVYPAPVADVYVGIGNKQLTGADTWQDSFAFLAGRPSTKVKLGAGDMAAQLDKVIELLGDEGRKTWTGYDLYLTVDRDVESSSFTDYGDGSYPPDEVWATVKAFIEAAARRRVRCAGFDICGLPTVAGSSRVSTSWRSAERIDRAIQDITAYLAPIVDLSELRPSLLASSR</sequence>
<name>A0A9Q9IEA5_9ACTN</name>
<evidence type="ECO:0000313" key="2">
    <source>
        <dbReference type="Proteomes" id="UP001058003"/>
    </source>
</evidence>
<dbReference type="EMBL" id="CP073767">
    <property type="protein sequence ID" value="UWZ52462.1"/>
    <property type="molecule type" value="Genomic_DNA"/>
</dbReference>
<keyword evidence="2" id="KW-1185">Reference proteome</keyword>
<reference evidence="1" key="1">
    <citation type="submission" date="2021-04" db="EMBL/GenBank/DDBJ databases">
        <title>Dactylosporangium aurantiacum NRRL B-8018 full assembly.</title>
        <authorList>
            <person name="Hartkoorn R.C."/>
            <person name="Beaudoing E."/>
            <person name="Hot D."/>
        </authorList>
    </citation>
    <scope>NUCLEOTIDE SEQUENCE</scope>
    <source>
        <strain evidence="1">NRRL B-8018</strain>
    </source>
</reference>
<dbReference type="RefSeq" id="WP_033363739.1">
    <property type="nucleotide sequence ID" value="NZ_CP073767.1"/>
</dbReference>
<proteinExistence type="predicted"/>
<protein>
    <recommendedName>
        <fullName evidence="3">Arginase</fullName>
    </recommendedName>
</protein>
<dbReference type="KEGG" id="daur:Daura_38305"/>
<accession>A0A9Q9IEA5</accession>